<dbReference type="InterPro" id="IPR024271">
    <property type="entry name" value="DUF3782"/>
</dbReference>
<evidence type="ECO:0000313" key="1">
    <source>
        <dbReference type="EMBL" id="KKN30134.1"/>
    </source>
</evidence>
<dbReference type="EMBL" id="LAZR01002431">
    <property type="protein sequence ID" value="KKN30134.1"/>
    <property type="molecule type" value="Genomic_DNA"/>
</dbReference>
<accession>A0A0F9PIW0</accession>
<sequence>MEKEEFLKLLPKLIREDDEVKGAIITALSGVVATKDDIAKLIEHSDKRFKERNKSFETIDRRFEEATNERKDLRLKISEVSVAIGSLGDRSGKLLENTIIEILNDELIRENIPASRIHKELMVDAEGIVFTKDFSTDIDVLIEDGKTILIEVKYRIDNYDIFTFLKLAELYERTRKAFDQLLILTLEIKRLHLNYANKQGIKVIAGKVIE</sequence>
<dbReference type="PANTHER" id="PTHR34314">
    <property type="entry name" value="CRENARCHAEAL PROTEIN, PUTATIVE-RELATED"/>
    <property type="match status" value="1"/>
</dbReference>
<comment type="caution">
    <text evidence="1">The sequence shown here is derived from an EMBL/GenBank/DDBJ whole genome shotgun (WGS) entry which is preliminary data.</text>
</comment>
<dbReference type="InterPro" id="IPR012431">
    <property type="entry name" value="PDDEXK_10"/>
</dbReference>
<evidence type="ECO:0008006" key="2">
    <source>
        <dbReference type="Google" id="ProtNLM"/>
    </source>
</evidence>
<organism evidence="1">
    <name type="scientific">marine sediment metagenome</name>
    <dbReference type="NCBI Taxonomy" id="412755"/>
    <lineage>
        <taxon>unclassified sequences</taxon>
        <taxon>metagenomes</taxon>
        <taxon>ecological metagenomes</taxon>
    </lineage>
</organism>
<dbReference type="Pfam" id="PF12644">
    <property type="entry name" value="DUF3782"/>
    <property type="match status" value="1"/>
</dbReference>
<proteinExistence type="predicted"/>
<gene>
    <name evidence="1" type="ORF">LCGC14_0836980</name>
</gene>
<name>A0A0F9PIW0_9ZZZZ</name>
<dbReference type="AlphaFoldDB" id="A0A0F9PIW0"/>
<reference evidence="1" key="1">
    <citation type="journal article" date="2015" name="Nature">
        <title>Complex archaea that bridge the gap between prokaryotes and eukaryotes.</title>
        <authorList>
            <person name="Spang A."/>
            <person name="Saw J.H."/>
            <person name="Jorgensen S.L."/>
            <person name="Zaremba-Niedzwiedzka K."/>
            <person name="Martijn J."/>
            <person name="Lind A.E."/>
            <person name="van Eijk R."/>
            <person name="Schleper C."/>
            <person name="Guy L."/>
            <person name="Ettema T.J."/>
        </authorList>
    </citation>
    <scope>NUCLEOTIDE SEQUENCE</scope>
</reference>
<dbReference type="PANTHER" id="PTHR34314:SF6">
    <property type="entry name" value="DUF3782 DOMAIN-CONTAINING PROTEIN"/>
    <property type="match status" value="1"/>
</dbReference>
<dbReference type="SUPFAM" id="SSF52980">
    <property type="entry name" value="Restriction endonuclease-like"/>
    <property type="match status" value="1"/>
</dbReference>
<dbReference type="InterPro" id="IPR011335">
    <property type="entry name" value="Restrct_endonuc-II-like"/>
</dbReference>
<protein>
    <recommendedName>
        <fullName evidence="2">DUF3782 domain-containing protein</fullName>
    </recommendedName>
</protein>
<dbReference type="Pfam" id="PF07788">
    <property type="entry name" value="PDDEXK_10"/>
    <property type="match status" value="1"/>
</dbReference>